<accession>A0A0J9RWY3</accession>
<dbReference type="AlphaFoldDB" id="A0A0J9RWY3"/>
<proteinExistence type="predicted"/>
<dbReference type="EMBL" id="CM002912">
    <property type="protein sequence ID" value="KMZ00103.1"/>
    <property type="molecule type" value="Genomic_DNA"/>
</dbReference>
<feature type="signal peptide" evidence="1">
    <location>
        <begin position="1"/>
        <end position="16"/>
    </location>
</feature>
<dbReference type="Bgee" id="FBgn0268929">
    <property type="expression patterns" value="Expressed in male reproductive system and 3 other cell types or tissues"/>
</dbReference>
<reference evidence="2" key="3">
    <citation type="submission" date="2015-04" db="EMBL/GenBank/DDBJ databases">
        <authorList>
            <consortium name="FlyBase"/>
        </authorList>
    </citation>
    <scope>NUCLEOTIDE SEQUENCE</scope>
    <source>
        <strain evidence="2">W501</strain>
    </source>
</reference>
<dbReference type="Proteomes" id="UP000035880">
    <property type="component" value="Chromosome 3L"/>
</dbReference>
<reference evidence="2" key="1">
    <citation type="journal article" date="2013" name="Genome Res.">
        <title>A second-generation assembly of the Drosophila simulans genome provides new insights into patterns of lineage-specific divergence.</title>
        <authorList>
            <person name="Hu T.T."/>
            <person name="Eisen M.B."/>
            <person name="Thornton K.R."/>
            <person name="Andolfatto P."/>
        </authorList>
    </citation>
    <scope>NUCLEOTIDE SEQUENCE [LARGE SCALE GENOMIC DNA]</scope>
    <source>
        <strain evidence="2">W501</strain>
    </source>
</reference>
<name>A0A0J9RWY3_DROSI</name>
<gene>
    <name evidence="2" type="primary">Dsim\GD27639</name>
    <name evidence="2" type="ORF">Dsimw501_GD27639</name>
</gene>
<dbReference type="KEGG" id="dsi:Dsimw501_GD27639"/>
<organism evidence="2">
    <name type="scientific">Drosophila simulans</name>
    <name type="common">Fruit fly</name>
    <dbReference type="NCBI Taxonomy" id="7240"/>
    <lineage>
        <taxon>Eukaryota</taxon>
        <taxon>Metazoa</taxon>
        <taxon>Ecdysozoa</taxon>
        <taxon>Arthropoda</taxon>
        <taxon>Hexapoda</taxon>
        <taxon>Insecta</taxon>
        <taxon>Pterygota</taxon>
        <taxon>Neoptera</taxon>
        <taxon>Endopterygota</taxon>
        <taxon>Diptera</taxon>
        <taxon>Brachycera</taxon>
        <taxon>Muscomorpha</taxon>
        <taxon>Ephydroidea</taxon>
        <taxon>Drosophilidae</taxon>
        <taxon>Drosophila</taxon>
        <taxon>Sophophora</taxon>
    </lineage>
</organism>
<evidence type="ECO:0000256" key="1">
    <source>
        <dbReference type="SAM" id="SignalP"/>
    </source>
</evidence>
<feature type="chain" id="PRO_5005321758" evidence="1">
    <location>
        <begin position="17"/>
        <end position="32"/>
    </location>
</feature>
<keyword evidence="1" id="KW-0732">Signal</keyword>
<evidence type="ECO:0000313" key="2">
    <source>
        <dbReference type="EMBL" id="KMZ00103.1"/>
    </source>
</evidence>
<protein>
    <submittedName>
        <fullName evidence="2">Uncharacterized protein</fullName>
    </submittedName>
</protein>
<sequence>MAHIGTFIAIALLAAAAPPSCPGGCAGWVQHG</sequence>
<reference evidence="2" key="2">
    <citation type="submission" date="2014-06" db="EMBL/GenBank/DDBJ databases">
        <authorList>
            <person name="Hu T."/>
            <person name="Eisen M.B."/>
            <person name="Thornton K.R."/>
            <person name="Andolfatto P."/>
        </authorList>
    </citation>
    <scope>NUCLEOTIDE SEQUENCE</scope>
    <source>
        <strain evidence="2">W501</strain>
    </source>
</reference>